<reference evidence="2" key="1">
    <citation type="journal article" date="2010" name="Science">
        <title>Plasticity of animal genome architecture unmasked by rapid evolution of a pelagic tunicate.</title>
        <authorList>
            <person name="Denoeud F."/>
            <person name="Henriet S."/>
            <person name="Mungpakdee S."/>
            <person name="Aury J.M."/>
            <person name="Da Silva C."/>
            <person name="Brinkmann H."/>
            <person name="Mikhaleva J."/>
            <person name="Olsen L.C."/>
            <person name="Jubin C."/>
            <person name="Canestro C."/>
            <person name="Bouquet J.M."/>
            <person name="Danks G."/>
            <person name="Poulain J."/>
            <person name="Campsteijn C."/>
            <person name="Adamski M."/>
            <person name="Cross I."/>
            <person name="Yadetie F."/>
            <person name="Muffato M."/>
            <person name="Louis A."/>
            <person name="Butcher S."/>
            <person name="Tsagkogeorga G."/>
            <person name="Konrad A."/>
            <person name="Singh S."/>
            <person name="Jensen M.F."/>
            <person name="Cong E.H."/>
            <person name="Eikeseth-Otteraa H."/>
            <person name="Noel B."/>
            <person name="Anthouard V."/>
            <person name="Porcel B.M."/>
            <person name="Kachouri-Lafond R."/>
            <person name="Nishino A."/>
            <person name="Ugolini M."/>
            <person name="Chourrout P."/>
            <person name="Nishida H."/>
            <person name="Aasland R."/>
            <person name="Huzurbazar S."/>
            <person name="Westhof E."/>
            <person name="Delsuc F."/>
            <person name="Lehrach H."/>
            <person name="Reinhardt R."/>
            <person name="Weissenbach J."/>
            <person name="Roy S.W."/>
            <person name="Artiguenave F."/>
            <person name="Postlethwait J.H."/>
            <person name="Manak J.R."/>
            <person name="Thompson E.M."/>
            <person name="Jaillon O."/>
            <person name="Du Pasquier L."/>
            <person name="Boudinot P."/>
            <person name="Liberles D.A."/>
            <person name="Volff J.N."/>
            <person name="Philippe H."/>
            <person name="Lenhard B."/>
            <person name="Roest Crollius H."/>
            <person name="Wincker P."/>
            <person name="Chourrout D."/>
        </authorList>
    </citation>
    <scope>NUCLEOTIDE SEQUENCE [LARGE SCALE GENOMIC DNA]</scope>
</reference>
<evidence type="ECO:0000256" key="1">
    <source>
        <dbReference type="SAM" id="MobiDB-lite"/>
    </source>
</evidence>
<organism evidence="2">
    <name type="scientific">Oikopleura dioica</name>
    <name type="common">Tunicate</name>
    <dbReference type="NCBI Taxonomy" id="34765"/>
    <lineage>
        <taxon>Eukaryota</taxon>
        <taxon>Metazoa</taxon>
        <taxon>Chordata</taxon>
        <taxon>Tunicata</taxon>
        <taxon>Appendicularia</taxon>
        <taxon>Copelata</taxon>
        <taxon>Oikopleuridae</taxon>
        <taxon>Oikopleura</taxon>
    </lineage>
</organism>
<evidence type="ECO:0000313" key="2">
    <source>
        <dbReference type="EMBL" id="CBY41801.1"/>
    </source>
</evidence>
<dbReference type="EMBL" id="FN656649">
    <property type="protein sequence ID" value="CBY41801.1"/>
    <property type="molecule type" value="Genomic_DNA"/>
</dbReference>
<dbReference type="AlphaFoldDB" id="E4Z273"/>
<dbReference type="Proteomes" id="UP000011014">
    <property type="component" value="Unassembled WGS sequence"/>
</dbReference>
<name>E4Z273_OIKDI</name>
<accession>E4Z273</accession>
<proteinExistence type="predicted"/>
<gene>
    <name evidence="2" type="ORF">GSOID_T00023893001</name>
</gene>
<protein>
    <submittedName>
        <fullName evidence="2">Uncharacterized protein</fullName>
    </submittedName>
</protein>
<feature type="region of interest" description="Disordered" evidence="1">
    <location>
        <begin position="1"/>
        <end position="30"/>
    </location>
</feature>
<feature type="non-terminal residue" evidence="2">
    <location>
        <position position="1"/>
    </location>
</feature>
<sequence length="30" mass="3626">TFDPEITFREQPTSESERAITRSSRKKHYK</sequence>